<protein>
    <submittedName>
        <fullName evidence="1">Uncharacterized protein</fullName>
    </submittedName>
</protein>
<evidence type="ECO:0000313" key="1">
    <source>
        <dbReference type="EMBL" id="ACB39644.1"/>
    </source>
</evidence>
<dbReference type="KEGG" id="tne:Tneu_0705"/>
<sequence length="74" mass="8599">MGLISVETASVCPSCGGPLELVEDGVFLWFGCRRCMRYVKRGKRDFVKRFVDYRSRSFNWSGMMAELYRLYLGT</sequence>
<reference evidence="1" key="1">
    <citation type="submission" date="2008-03" db="EMBL/GenBank/DDBJ databases">
        <title>Complete sequence of Thermoproteus neutrophilus V24Sta.</title>
        <authorList>
            <consortium name="US DOE Joint Genome Institute"/>
            <person name="Copeland A."/>
            <person name="Lucas S."/>
            <person name="Lapidus A."/>
            <person name="Glavina del Rio T."/>
            <person name="Dalin E."/>
            <person name="Tice H."/>
            <person name="Bruce D."/>
            <person name="Goodwin L."/>
            <person name="Pitluck S."/>
            <person name="Sims D."/>
            <person name="Brettin T."/>
            <person name="Detter J.C."/>
            <person name="Han C."/>
            <person name="Kuske C.R."/>
            <person name="Schmutz J."/>
            <person name="Larimer F."/>
            <person name="Land M."/>
            <person name="Hauser L."/>
            <person name="Kyrpides N."/>
            <person name="Mikhailova N."/>
            <person name="Biddle J.F."/>
            <person name="Zhang Z."/>
            <person name="Fitz-Gibbon S.T."/>
            <person name="Lowe T.M."/>
            <person name="Saltikov C."/>
            <person name="House C.H."/>
            <person name="Richardson P."/>
        </authorList>
    </citation>
    <scope>NUCLEOTIDE SEQUENCE [LARGE SCALE GENOMIC DNA]</scope>
    <source>
        <strain evidence="1">V24Sta</strain>
    </source>
</reference>
<gene>
    <name evidence="1" type="ordered locus">Tneu_0705</name>
</gene>
<dbReference type="AlphaFoldDB" id="B1YCY1"/>
<dbReference type="RefSeq" id="WP_012350064.1">
    <property type="nucleotide sequence ID" value="NC_010525.1"/>
</dbReference>
<proteinExistence type="predicted"/>
<dbReference type="HOGENOM" id="CLU_185778_0_0_2"/>
<dbReference type="GeneID" id="6165594"/>
<dbReference type="STRING" id="444157.Tneu_0705"/>
<dbReference type="Proteomes" id="UP000001694">
    <property type="component" value="Chromosome"/>
</dbReference>
<dbReference type="OrthoDB" id="26989at2157"/>
<dbReference type="EMBL" id="CP001014">
    <property type="protein sequence ID" value="ACB39644.1"/>
    <property type="molecule type" value="Genomic_DNA"/>
</dbReference>
<evidence type="ECO:0000313" key="2">
    <source>
        <dbReference type="Proteomes" id="UP000001694"/>
    </source>
</evidence>
<accession>B1YCY1</accession>
<keyword evidence="2" id="KW-1185">Reference proteome</keyword>
<name>B1YCY1_PYRNV</name>
<organism evidence="1 2">
    <name type="scientific">Pyrobaculum neutrophilum (strain DSM 2338 / JCM 9278 / NBRC 100436 / V24Sta)</name>
    <name type="common">Thermoproteus neutrophilus</name>
    <dbReference type="NCBI Taxonomy" id="444157"/>
    <lineage>
        <taxon>Archaea</taxon>
        <taxon>Thermoproteota</taxon>
        <taxon>Thermoprotei</taxon>
        <taxon>Thermoproteales</taxon>
        <taxon>Thermoproteaceae</taxon>
        <taxon>Pyrobaculum</taxon>
    </lineage>
</organism>
<dbReference type="eggNOG" id="arCOG07480">
    <property type="taxonomic scope" value="Archaea"/>
</dbReference>